<sequence>MEVDETLRRIQSQKGVTGIIIMDNFGRSIRSTLDDETTRKHSALLKQLCDQSKSVTKEIDATNDLAFLRLKTSKNEIMVAPDKDFLVAVIYEKSS</sequence>
<reference evidence="2" key="1">
    <citation type="submission" date="2022-11" db="UniProtKB">
        <authorList>
            <consortium name="WormBaseParasite"/>
        </authorList>
    </citation>
    <scope>IDENTIFICATION</scope>
</reference>
<name>A0AC34G272_9BILA</name>
<evidence type="ECO:0000313" key="1">
    <source>
        <dbReference type="Proteomes" id="UP000887579"/>
    </source>
</evidence>
<accession>A0AC34G272</accession>
<dbReference type="Proteomes" id="UP000887579">
    <property type="component" value="Unplaced"/>
</dbReference>
<protein>
    <submittedName>
        <fullName evidence="2">Dynein light chain roadblock</fullName>
    </submittedName>
</protein>
<dbReference type="WBParaSite" id="ES5_v2.g23811.t1">
    <property type="protein sequence ID" value="ES5_v2.g23811.t1"/>
    <property type="gene ID" value="ES5_v2.g23811"/>
</dbReference>
<evidence type="ECO:0000313" key="2">
    <source>
        <dbReference type="WBParaSite" id="ES5_v2.g23811.t1"/>
    </source>
</evidence>
<organism evidence="1 2">
    <name type="scientific">Panagrolaimus sp. ES5</name>
    <dbReference type="NCBI Taxonomy" id="591445"/>
    <lineage>
        <taxon>Eukaryota</taxon>
        <taxon>Metazoa</taxon>
        <taxon>Ecdysozoa</taxon>
        <taxon>Nematoda</taxon>
        <taxon>Chromadorea</taxon>
        <taxon>Rhabditida</taxon>
        <taxon>Tylenchina</taxon>
        <taxon>Panagrolaimomorpha</taxon>
        <taxon>Panagrolaimoidea</taxon>
        <taxon>Panagrolaimidae</taxon>
        <taxon>Panagrolaimus</taxon>
    </lineage>
</organism>
<proteinExistence type="predicted"/>